<evidence type="ECO:0000313" key="2">
    <source>
        <dbReference type="Proteomes" id="UP000218238"/>
    </source>
</evidence>
<dbReference type="Proteomes" id="UP000218238">
    <property type="component" value="Unassembled WGS sequence"/>
</dbReference>
<protein>
    <submittedName>
        <fullName evidence="1">Uncharacterized protein</fullName>
    </submittedName>
</protein>
<evidence type="ECO:0000313" key="1">
    <source>
        <dbReference type="EMBL" id="PAX52145.1"/>
    </source>
</evidence>
<keyword evidence="2" id="KW-1185">Reference proteome</keyword>
<accession>A0A2A2TET4</accession>
<organism evidence="1 2">
    <name type="scientific">Brunnivagina elsteri CCALA 953</name>
    <dbReference type="NCBI Taxonomy" id="987040"/>
    <lineage>
        <taxon>Bacteria</taxon>
        <taxon>Bacillati</taxon>
        <taxon>Cyanobacteriota</taxon>
        <taxon>Cyanophyceae</taxon>
        <taxon>Nostocales</taxon>
        <taxon>Calotrichaceae</taxon>
        <taxon>Brunnivagina</taxon>
    </lineage>
</organism>
<dbReference type="EMBL" id="NTFS01000277">
    <property type="protein sequence ID" value="PAX52145.1"/>
    <property type="molecule type" value="Genomic_DNA"/>
</dbReference>
<sequence length="84" mass="9900">MTYLQLLVEFLACKFPWWGVFHISFEHETKTVCIYSKNPSKRAFILRDTLDVARLDIGVEQFMVVQPGYSEIMITSNVYKDFRS</sequence>
<reference evidence="1 2" key="1">
    <citation type="submission" date="2017-08" db="EMBL/GenBank/DDBJ databases">
        <title>Draft genome sequence of filamentous cyanobacterium Calothrix elsteri CCALA 953.</title>
        <authorList>
            <person name="Gagunashvili A.N."/>
            <person name="Elster J."/>
            <person name="Andresson O.S."/>
        </authorList>
    </citation>
    <scope>NUCLEOTIDE SEQUENCE [LARGE SCALE GENOMIC DNA]</scope>
    <source>
        <strain evidence="1 2">CCALA 953</strain>
    </source>
</reference>
<name>A0A2A2TET4_9CYAN</name>
<proteinExistence type="predicted"/>
<gene>
    <name evidence="1" type="ORF">CK510_20865</name>
</gene>
<dbReference type="RefSeq" id="WP_095723532.1">
    <property type="nucleotide sequence ID" value="NZ_NTFS01000277.1"/>
</dbReference>
<comment type="caution">
    <text evidence="1">The sequence shown here is derived from an EMBL/GenBank/DDBJ whole genome shotgun (WGS) entry which is preliminary data.</text>
</comment>
<dbReference type="AlphaFoldDB" id="A0A2A2TET4"/>